<proteinExistence type="predicted"/>
<protein>
    <submittedName>
        <fullName evidence="2">Uncharacterized protein</fullName>
    </submittedName>
</protein>
<reference evidence="2 3" key="1">
    <citation type="submission" date="2016-10" db="EMBL/GenBank/DDBJ databases">
        <authorList>
            <person name="Cai Z."/>
        </authorList>
    </citation>
    <scope>NUCLEOTIDE SEQUENCE [LARGE SCALE GENOMIC DNA]</scope>
</reference>
<dbReference type="AlphaFoldDB" id="A0A383WE67"/>
<dbReference type="STRING" id="3088.A0A383WE67"/>
<name>A0A383WE67_TETOB</name>
<feature type="region of interest" description="Disordered" evidence="1">
    <location>
        <begin position="14"/>
        <end position="37"/>
    </location>
</feature>
<evidence type="ECO:0000313" key="2">
    <source>
        <dbReference type="EMBL" id="SZX75560.1"/>
    </source>
</evidence>
<dbReference type="Proteomes" id="UP000256970">
    <property type="component" value="Unassembled WGS sequence"/>
</dbReference>
<evidence type="ECO:0000256" key="1">
    <source>
        <dbReference type="SAM" id="MobiDB-lite"/>
    </source>
</evidence>
<feature type="region of interest" description="Disordered" evidence="1">
    <location>
        <begin position="393"/>
        <end position="420"/>
    </location>
</feature>
<keyword evidence="3" id="KW-1185">Reference proteome</keyword>
<evidence type="ECO:0000313" key="3">
    <source>
        <dbReference type="Proteomes" id="UP000256970"/>
    </source>
</evidence>
<feature type="compositionally biased region" description="Low complexity" evidence="1">
    <location>
        <begin position="28"/>
        <end position="37"/>
    </location>
</feature>
<gene>
    <name evidence="2" type="ORF">BQ4739_LOCUS15840</name>
</gene>
<dbReference type="EMBL" id="FNXT01001235">
    <property type="protein sequence ID" value="SZX75560.1"/>
    <property type="molecule type" value="Genomic_DNA"/>
</dbReference>
<accession>A0A383WE67</accession>
<sequence>MLVAQQQKAATAAVTARLNKQHSERDTSTTTTTSTSSAVMKGSWGEVKLDSGKLLPALPPNNAGQVLLPAGALLLLRRMLGWPGMLPLLRWVAGGHFLVGLRDGSLGSLLADVQAPHVRFLLLEAADILGLHPLPQVHVLQAAAPFVHMLHVPTTRLPAADSSSLGPQQHQQQQQGEVYSRQRQVLLVLSSAALQLLQPGELQAAMAGALTPALLARAASCDADDAGSCAAAPSAAAAAGWVSDRPGEPSFADLATLSALLALQPAFLLSHLPPEMHAMGGSLAAALQAAQRLVAVAGDRGSLLVAQDLATAVGAVAATSKGCGSAGSSAGGASAGAGTSDAKGALAQQWLQRVLEGGAHGLQQLLPHHACLASAAADSLDGSAAGTRGVRSLKLGHGSRHDSRHESSSSSSSGGGGGALELDDEQVLLMRVQQLAEWAGSQQYAELMAAPRPLRRVVQRGRAPSA</sequence>
<organism evidence="2 3">
    <name type="scientific">Tetradesmus obliquus</name>
    <name type="common">Green alga</name>
    <name type="synonym">Acutodesmus obliquus</name>
    <dbReference type="NCBI Taxonomy" id="3088"/>
    <lineage>
        <taxon>Eukaryota</taxon>
        <taxon>Viridiplantae</taxon>
        <taxon>Chlorophyta</taxon>
        <taxon>core chlorophytes</taxon>
        <taxon>Chlorophyceae</taxon>
        <taxon>CS clade</taxon>
        <taxon>Sphaeropleales</taxon>
        <taxon>Scenedesmaceae</taxon>
        <taxon>Tetradesmus</taxon>
    </lineage>
</organism>